<dbReference type="InterPro" id="IPR006674">
    <property type="entry name" value="HD_domain"/>
</dbReference>
<evidence type="ECO:0000256" key="3">
    <source>
        <dbReference type="ARBA" id="ARBA00022741"/>
    </source>
</evidence>
<evidence type="ECO:0000256" key="5">
    <source>
        <dbReference type="ARBA" id="ARBA00023004"/>
    </source>
</evidence>
<organism evidence="8 9">
    <name type="scientific">Aedoeadaptatus ivorii</name>
    <dbReference type="NCBI Taxonomy" id="54006"/>
    <lineage>
        <taxon>Bacteria</taxon>
        <taxon>Bacillati</taxon>
        <taxon>Bacillota</taxon>
        <taxon>Tissierellia</taxon>
        <taxon>Tissierellales</taxon>
        <taxon>Peptoniphilaceae</taxon>
        <taxon>Aedoeadaptatus</taxon>
    </lineage>
</organism>
<sequence>MKTPNFKKIESDIGEKRYLHTLRVTKTAEELAEIHGVNGEKVRIAARLHDACKYPDAAAIRDRARALNMKEDDVFKDFPQILHAYVAATWAQKELGITDPEILDAIRYHTTGRADMRPLEEIVFLADYLEPMRNFEGVEALRALAKKDLTQAMAASVAQNLKYLLEKRIPVHLDTVRCYNYYIGQIGGGR</sequence>
<keyword evidence="2" id="KW-0479">Metal-binding</keyword>
<dbReference type="SMART" id="SM00471">
    <property type="entry name" value="HDc"/>
    <property type="match status" value="1"/>
</dbReference>
<dbReference type="InterPro" id="IPR003607">
    <property type="entry name" value="HD/PDEase_dom"/>
</dbReference>
<evidence type="ECO:0000256" key="4">
    <source>
        <dbReference type="ARBA" id="ARBA00022801"/>
    </source>
</evidence>
<dbReference type="KEGG" id="piv:NCTC13079_00662"/>
<evidence type="ECO:0000256" key="1">
    <source>
        <dbReference type="ARBA" id="ARBA00012506"/>
    </source>
</evidence>
<dbReference type="AlphaFoldDB" id="A0A3S4YV70"/>
<dbReference type="GO" id="GO:0000166">
    <property type="term" value="F:nucleotide binding"/>
    <property type="evidence" value="ECO:0007669"/>
    <property type="project" value="UniProtKB-KW"/>
</dbReference>
<dbReference type="GO" id="GO:0016779">
    <property type="term" value="F:nucleotidyltransferase activity"/>
    <property type="evidence" value="ECO:0007669"/>
    <property type="project" value="UniProtKB-KW"/>
</dbReference>
<dbReference type="GO" id="GO:0046872">
    <property type="term" value="F:metal ion binding"/>
    <property type="evidence" value="ECO:0007669"/>
    <property type="project" value="UniProtKB-KW"/>
</dbReference>
<keyword evidence="5" id="KW-0408">Iron</keyword>
<reference evidence="8 9" key="1">
    <citation type="submission" date="2018-12" db="EMBL/GenBank/DDBJ databases">
        <authorList>
            <consortium name="Pathogen Informatics"/>
        </authorList>
    </citation>
    <scope>NUCLEOTIDE SEQUENCE [LARGE SCALE GENOMIC DNA]</scope>
    <source>
        <strain evidence="8 9">NCTC13079</strain>
    </source>
</reference>
<protein>
    <recommendedName>
        <fullName evidence="1">bis(5'-nucleosyl)-tetraphosphatase (symmetrical)</fullName>
        <ecNumber evidence="1">3.6.1.41</ecNumber>
    </recommendedName>
</protein>
<evidence type="ECO:0000313" key="9">
    <source>
        <dbReference type="Proteomes" id="UP000269544"/>
    </source>
</evidence>
<keyword evidence="9" id="KW-1185">Reference proteome</keyword>
<evidence type="ECO:0000259" key="7">
    <source>
        <dbReference type="PROSITE" id="PS51831"/>
    </source>
</evidence>
<dbReference type="Pfam" id="PF01966">
    <property type="entry name" value="HD"/>
    <property type="match status" value="1"/>
</dbReference>
<dbReference type="EC" id="3.6.1.41" evidence="1"/>
<dbReference type="PANTHER" id="PTHR35795:SF1">
    <property type="entry name" value="BIS(5'-NUCLEOSYL)-TETRAPHOSPHATASE, SYMMETRICAL"/>
    <property type="match status" value="1"/>
</dbReference>
<evidence type="ECO:0000256" key="6">
    <source>
        <dbReference type="ARBA" id="ARBA00049417"/>
    </source>
</evidence>
<dbReference type="GO" id="GO:0008803">
    <property type="term" value="F:bis(5'-nucleosyl)-tetraphosphatase (symmetrical) activity"/>
    <property type="evidence" value="ECO:0007669"/>
    <property type="project" value="UniProtKB-EC"/>
</dbReference>
<dbReference type="SUPFAM" id="SSF109604">
    <property type="entry name" value="HD-domain/PDEase-like"/>
    <property type="match status" value="1"/>
</dbReference>
<dbReference type="InterPro" id="IPR005249">
    <property type="entry name" value="YqeK"/>
</dbReference>
<gene>
    <name evidence="8" type="ORF">NCTC13079_00662</name>
</gene>
<feature type="domain" description="HD" evidence="7">
    <location>
        <begin position="17"/>
        <end position="132"/>
    </location>
</feature>
<keyword evidence="8" id="KW-0548">Nucleotidyltransferase</keyword>
<accession>A0A3S4YV70</accession>
<proteinExistence type="predicted"/>
<keyword evidence="4" id="KW-0378">Hydrolase</keyword>
<keyword evidence="8" id="KW-0808">Transferase</keyword>
<dbReference type="EMBL" id="LR134523">
    <property type="protein sequence ID" value="VEJ35387.1"/>
    <property type="molecule type" value="Genomic_DNA"/>
</dbReference>
<dbReference type="Proteomes" id="UP000269544">
    <property type="component" value="Chromosome"/>
</dbReference>
<evidence type="ECO:0000256" key="2">
    <source>
        <dbReference type="ARBA" id="ARBA00022723"/>
    </source>
</evidence>
<dbReference type="PANTHER" id="PTHR35795">
    <property type="entry name" value="SLR1885 PROTEIN"/>
    <property type="match status" value="1"/>
</dbReference>
<evidence type="ECO:0000313" key="8">
    <source>
        <dbReference type="EMBL" id="VEJ35387.1"/>
    </source>
</evidence>
<comment type="catalytic activity">
    <reaction evidence="6">
        <text>P(1),P(4)-bis(5'-adenosyl) tetraphosphate + H2O = 2 ADP + 2 H(+)</text>
        <dbReference type="Rhea" id="RHEA:24252"/>
        <dbReference type="ChEBI" id="CHEBI:15377"/>
        <dbReference type="ChEBI" id="CHEBI:15378"/>
        <dbReference type="ChEBI" id="CHEBI:58141"/>
        <dbReference type="ChEBI" id="CHEBI:456216"/>
        <dbReference type="EC" id="3.6.1.41"/>
    </reaction>
</comment>
<dbReference type="Gene3D" id="1.10.3210.10">
    <property type="entry name" value="Hypothetical protein af1432"/>
    <property type="match status" value="1"/>
</dbReference>
<dbReference type="NCBIfam" id="TIGR00488">
    <property type="entry name" value="bis(5'-nucleosyl)-tetraphosphatase (symmetrical) YqeK"/>
    <property type="match status" value="1"/>
</dbReference>
<keyword evidence="3" id="KW-0547">Nucleotide-binding</keyword>
<dbReference type="InterPro" id="IPR051094">
    <property type="entry name" value="Diverse_Catalytic_Enzymes"/>
</dbReference>
<name>A0A3S4YV70_9FIRM</name>
<dbReference type="RefSeq" id="WP_164715202.1">
    <property type="nucleotide sequence ID" value="NZ_LR134523.1"/>
</dbReference>
<dbReference type="PROSITE" id="PS51831">
    <property type="entry name" value="HD"/>
    <property type="match status" value="1"/>
</dbReference>
<dbReference type="CDD" id="cd00077">
    <property type="entry name" value="HDc"/>
    <property type="match status" value="1"/>
</dbReference>